<proteinExistence type="predicted"/>
<dbReference type="InParanoid" id="B9SEU4"/>
<name>B9SEU4_RICCO</name>
<evidence type="ECO:0000313" key="2">
    <source>
        <dbReference type="Proteomes" id="UP000008311"/>
    </source>
</evidence>
<evidence type="ECO:0000313" key="1">
    <source>
        <dbReference type="EMBL" id="EEF37840.1"/>
    </source>
</evidence>
<dbReference type="EMBL" id="EQ973939">
    <property type="protein sequence ID" value="EEF37840.1"/>
    <property type="molecule type" value="Genomic_DNA"/>
</dbReference>
<gene>
    <name evidence="1" type="ORF">RCOM_0105560</name>
</gene>
<dbReference type="Proteomes" id="UP000008311">
    <property type="component" value="Unassembled WGS sequence"/>
</dbReference>
<protein>
    <submittedName>
        <fullName evidence="1">Uncharacterized protein</fullName>
    </submittedName>
</protein>
<organism evidence="1 2">
    <name type="scientific">Ricinus communis</name>
    <name type="common">Castor bean</name>
    <dbReference type="NCBI Taxonomy" id="3988"/>
    <lineage>
        <taxon>Eukaryota</taxon>
        <taxon>Viridiplantae</taxon>
        <taxon>Streptophyta</taxon>
        <taxon>Embryophyta</taxon>
        <taxon>Tracheophyta</taxon>
        <taxon>Spermatophyta</taxon>
        <taxon>Magnoliopsida</taxon>
        <taxon>eudicotyledons</taxon>
        <taxon>Gunneridae</taxon>
        <taxon>Pentapetalae</taxon>
        <taxon>rosids</taxon>
        <taxon>fabids</taxon>
        <taxon>Malpighiales</taxon>
        <taxon>Euphorbiaceae</taxon>
        <taxon>Acalyphoideae</taxon>
        <taxon>Acalypheae</taxon>
        <taxon>Ricinus</taxon>
    </lineage>
</organism>
<reference evidence="2" key="1">
    <citation type="journal article" date="2010" name="Nat. Biotechnol.">
        <title>Draft genome sequence of the oilseed species Ricinus communis.</title>
        <authorList>
            <person name="Chan A.P."/>
            <person name="Crabtree J."/>
            <person name="Zhao Q."/>
            <person name="Lorenzi H."/>
            <person name="Orvis J."/>
            <person name="Puiu D."/>
            <person name="Melake-Berhan A."/>
            <person name="Jones K.M."/>
            <person name="Redman J."/>
            <person name="Chen G."/>
            <person name="Cahoon E.B."/>
            <person name="Gedil M."/>
            <person name="Stanke M."/>
            <person name="Haas B.J."/>
            <person name="Wortman J.R."/>
            <person name="Fraser-Liggett C.M."/>
            <person name="Ravel J."/>
            <person name="Rabinowicz P.D."/>
        </authorList>
    </citation>
    <scope>NUCLEOTIDE SEQUENCE [LARGE SCALE GENOMIC DNA]</scope>
    <source>
        <strain evidence="2">cv. Hale</strain>
    </source>
</reference>
<accession>B9SEU4</accession>
<dbReference type="AlphaFoldDB" id="B9SEU4"/>
<keyword evidence="2" id="KW-1185">Reference proteome</keyword>
<sequence>MQEKINFSEARQLLSSETSFVSHHHGRSHPPNFEIKVISDATTNARAQNGSVGSLAFHPEGLAIDCSGKLYPSILSPLTLEALALKMSALKATPRHLLIQPLVVYPPPRLSVLSLMIFSY</sequence>